<dbReference type="GO" id="GO:0003677">
    <property type="term" value="F:DNA binding"/>
    <property type="evidence" value="ECO:0007669"/>
    <property type="project" value="UniProtKB-KW"/>
</dbReference>
<keyword evidence="5" id="KW-0547">Nucleotide-binding</keyword>
<feature type="domain" description="HRDC" evidence="17">
    <location>
        <begin position="541"/>
        <end position="616"/>
    </location>
</feature>
<dbReference type="PROSITE" id="PS51194">
    <property type="entry name" value="HELICASE_CTER"/>
    <property type="match status" value="1"/>
</dbReference>
<dbReference type="PANTHER" id="PTHR13710">
    <property type="entry name" value="DNA HELICASE RECQ FAMILY MEMBER"/>
    <property type="match status" value="1"/>
</dbReference>
<sequence length="616" mass="70165">MRTFDRGIYKTSKEALKAVFGYDSFRPGQESVINAVLEGRDILAVMPTGAGKSLCYQVPAMLLSGITLVISPLISLMQDQVNALNEAGVDAAFINSSLSEKELNDTFKNAYKGHYKIIYVAPERLMSEGFISFAKSIEISMITVDEAHCISQWGQDFRPSYMDIAEFINILGKRPIISAFTATATQNVREDIICSLGLNDPYFLVTGFDRENLFFQVDKPQNKERFILDYIERHRGESGIIYCATRKNVDSLYTLLRKQNISVARYHAGMSNEERKQMQDDFVFDYTSIVIATNAFGMGIDKSNVRFVIHYNMPSSMENYYQEAGRAGRDGLNSECILLFSPQDIIINRFLLEHKDFSDIDPIDAMTIRDRDIKRLQIMEGYCYTTECLRNYILKYFGEDPKKPCDDCGNCLRQFETLDMTDEAKKIINCIYESRERYGKNIIMDTVLGAKTARLAEIGASKYKSYGVLESSNKNLLRRLIEELLLEGYILTGEYQVLKLGDISRLKNTDTKVMVKITDEDKVTNRKLKPKKNINGMDSLTSAGFKLFDKLKELRLEIARAEKIPPYIVFNDKTLIDMCAKMPTTKSDMLNVSGVGENKYGKYGERFIEVIKGFQL</sequence>
<dbReference type="EMBL" id="RRCO01000003">
    <property type="protein sequence ID" value="RRJ25494.1"/>
    <property type="molecule type" value="Genomic_DNA"/>
</dbReference>
<dbReference type="EC" id="5.6.2.4" evidence="16"/>
<evidence type="ECO:0000313" key="20">
    <source>
        <dbReference type="EMBL" id="RRJ25494.1"/>
    </source>
</evidence>
<dbReference type="AlphaFoldDB" id="A0A3P3QWI8"/>
<dbReference type="SUPFAM" id="SSF46785">
    <property type="entry name" value="Winged helix' DNA-binding domain"/>
    <property type="match status" value="1"/>
</dbReference>
<gene>
    <name evidence="20" type="primary">recQ</name>
    <name evidence="20" type="ORF">EHV10_07615</name>
</gene>
<keyword evidence="4" id="KW-0479">Metal-binding</keyword>
<evidence type="ECO:0000259" key="17">
    <source>
        <dbReference type="PROSITE" id="PS50967"/>
    </source>
</evidence>
<dbReference type="GO" id="GO:0006281">
    <property type="term" value="P:DNA repair"/>
    <property type="evidence" value="ECO:0007669"/>
    <property type="project" value="UniProtKB-KW"/>
</dbReference>
<keyword evidence="11" id="KW-0238">DNA-binding</keyword>
<dbReference type="GO" id="GO:0016787">
    <property type="term" value="F:hydrolase activity"/>
    <property type="evidence" value="ECO:0007669"/>
    <property type="project" value="UniProtKB-KW"/>
</dbReference>
<keyword evidence="14" id="KW-0413">Isomerase</keyword>
<dbReference type="GO" id="GO:0043138">
    <property type="term" value="F:3'-5' DNA helicase activity"/>
    <property type="evidence" value="ECO:0007669"/>
    <property type="project" value="UniProtKB-EC"/>
</dbReference>
<evidence type="ECO:0000256" key="11">
    <source>
        <dbReference type="ARBA" id="ARBA00023125"/>
    </source>
</evidence>
<keyword evidence="8 20" id="KW-0347">Helicase</keyword>
<dbReference type="GO" id="GO:0046872">
    <property type="term" value="F:metal ion binding"/>
    <property type="evidence" value="ECO:0007669"/>
    <property type="project" value="UniProtKB-KW"/>
</dbReference>
<dbReference type="Proteomes" id="UP000272490">
    <property type="component" value="Unassembled WGS sequence"/>
</dbReference>
<dbReference type="Gene3D" id="1.10.150.80">
    <property type="entry name" value="HRDC domain"/>
    <property type="match status" value="1"/>
</dbReference>
<dbReference type="GO" id="GO:0006260">
    <property type="term" value="P:DNA replication"/>
    <property type="evidence" value="ECO:0007669"/>
    <property type="project" value="InterPro"/>
</dbReference>
<evidence type="ECO:0000256" key="7">
    <source>
        <dbReference type="ARBA" id="ARBA00022801"/>
    </source>
</evidence>
<name>A0A3P3QWI8_9FIRM</name>
<dbReference type="Pfam" id="PF00271">
    <property type="entry name" value="Helicase_C"/>
    <property type="match status" value="1"/>
</dbReference>
<dbReference type="OrthoDB" id="9763310at2"/>
<evidence type="ECO:0000256" key="8">
    <source>
        <dbReference type="ARBA" id="ARBA00022806"/>
    </source>
</evidence>
<evidence type="ECO:0000313" key="21">
    <source>
        <dbReference type="Proteomes" id="UP000272490"/>
    </source>
</evidence>
<dbReference type="GO" id="GO:0030894">
    <property type="term" value="C:replisome"/>
    <property type="evidence" value="ECO:0007669"/>
    <property type="project" value="TreeGrafter"/>
</dbReference>
<feature type="domain" description="Helicase ATP-binding" evidence="18">
    <location>
        <begin position="33"/>
        <end position="202"/>
    </location>
</feature>
<evidence type="ECO:0000256" key="13">
    <source>
        <dbReference type="ARBA" id="ARBA00023204"/>
    </source>
</evidence>
<keyword evidence="10" id="KW-0067">ATP-binding</keyword>
<dbReference type="SUPFAM" id="SSF47819">
    <property type="entry name" value="HRDC-like"/>
    <property type="match status" value="1"/>
</dbReference>
<dbReference type="SMART" id="SM00487">
    <property type="entry name" value="DEXDc"/>
    <property type="match status" value="1"/>
</dbReference>
<dbReference type="PANTHER" id="PTHR13710:SF105">
    <property type="entry name" value="ATP-DEPENDENT DNA HELICASE Q1"/>
    <property type="match status" value="1"/>
</dbReference>
<dbReference type="InterPro" id="IPR002121">
    <property type="entry name" value="HRDC_dom"/>
</dbReference>
<dbReference type="InterPro" id="IPR001650">
    <property type="entry name" value="Helicase_C-like"/>
</dbReference>
<evidence type="ECO:0000256" key="16">
    <source>
        <dbReference type="NCBIfam" id="TIGR01389"/>
    </source>
</evidence>
<dbReference type="GO" id="GO:0009378">
    <property type="term" value="F:four-way junction helicase activity"/>
    <property type="evidence" value="ECO:0007669"/>
    <property type="project" value="TreeGrafter"/>
</dbReference>
<comment type="cofactor">
    <cofactor evidence="2">
        <name>Zn(2+)</name>
        <dbReference type="ChEBI" id="CHEBI:29105"/>
    </cofactor>
</comment>
<dbReference type="Pfam" id="PF16124">
    <property type="entry name" value="RecQ_Zn_bind"/>
    <property type="match status" value="1"/>
</dbReference>
<feature type="domain" description="Helicase C-terminal" evidence="19">
    <location>
        <begin position="222"/>
        <end position="374"/>
    </location>
</feature>
<dbReference type="PROSITE" id="PS51192">
    <property type="entry name" value="HELICASE_ATP_BIND_1"/>
    <property type="match status" value="1"/>
</dbReference>
<keyword evidence="12" id="KW-0233">DNA recombination</keyword>
<dbReference type="GO" id="GO:0043590">
    <property type="term" value="C:bacterial nucleoid"/>
    <property type="evidence" value="ECO:0007669"/>
    <property type="project" value="TreeGrafter"/>
</dbReference>
<dbReference type="PROSITE" id="PS50967">
    <property type="entry name" value="HRDC"/>
    <property type="match status" value="1"/>
</dbReference>
<evidence type="ECO:0000256" key="4">
    <source>
        <dbReference type="ARBA" id="ARBA00022723"/>
    </source>
</evidence>
<dbReference type="GO" id="GO:0005524">
    <property type="term" value="F:ATP binding"/>
    <property type="evidence" value="ECO:0007669"/>
    <property type="project" value="UniProtKB-KW"/>
</dbReference>
<dbReference type="SMART" id="SM00341">
    <property type="entry name" value="HRDC"/>
    <property type="match status" value="1"/>
</dbReference>
<dbReference type="InterPro" id="IPR018982">
    <property type="entry name" value="RQC_domain"/>
</dbReference>
<evidence type="ECO:0000256" key="2">
    <source>
        <dbReference type="ARBA" id="ARBA00001947"/>
    </source>
</evidence>
<dbReference type="CDD" id="cd18794">
    <property type="entry name" value="SF2_C_RecQ"/>
    <property type="match status" value="1"/>
</dbReference>
<comment type="caution">
    <text evidence="20">The sequence shown here is derived from an EMBL/GenBank/DDBJ whole genome shotgun (WGS) entry which is preliminary data.</text>
</comment>
<dbReference type="GO" id="GO:0006310">
    <property type="term" value="P:DNA recombination"/>
    <property type="evidence" value="ECO:0007669"/>
    <property type="project" value="UniProtKB-UniRule"/>
</dbReference>
<evidence type="ECO:0000256" key="14">
    <source>
        <dbReference type="ARBA" id="ARBA00023235"/>
    </source>
</evidence>
<evidence type="ECO:0000256" key="3">
    <source>
        <dbReference type="ARBA" id="ARBA00005446"/>
    </source>
</evidence>
<dbReference type="GO" id="GO:0005737">
    <property type="term" value="C:cytoplasm"/>
    <property type="evidence" value="ECO:0007669"/>
    <property type="project" value="TreeGrafter"/>
</dbReference>
<dbReference type="GO" id="GO:0009432">
    <property type="term" value="P:SOS response"/>
    <property type="evidence" value="ECO:0007669"/>
    <property type="project" value="UniProtKB-UniRule"/>
</dbReference>
<dbReference type="SMART" id="SM00956">
    <property type="entry name" value="RQC"/>
    <property type="match status" value="1"/>
</dbReference>
<dbReference type="Pfam" id="PF00270">
    <property type="entry name" value="DEAD"/>
    <property type="match status" value="1"/>
</dbReference>
<dbReference type="RefSeq" id="WP_128674128.1">
    <property type="nucleotide sequence ID" value="NZ_RRCO01000003.1"/>
</dbReference>
<dbReference type="InterPro" id="IPR004589">
    <property type="entry name" value="DNA_helicase_ATP-dep_RecQ"/>
</dbReference>
<dbReference type="Gene3D" id="3.40.50.300">
    <property type="entry name" value="P-loop containing nucleotide triphosphate hydrolases"/>
    <property type="match status" value="2"/>
</dbReference>
<protein>
    <recommendedName>
        <fullName evidence="16">DNA helicase RecQ</fullName>
        <ecNumber evidence="16">5.6.2.4</ecNumber>
    </recommendedName>
</protein>
<dbReference type="Gene3D" id="1.10.10.10">
    <property type="entry name" value="Winged helix-like DNA-binding domain superfamily/Winged helix DNA-binding domain"/>
    <property type="match status" value="1"/>
</dbReference>
<dbReference type="InterPro" id="IPR010997">
    <property type="entry name" value="HRDC-like_sf"/>
</dbReference>
<evidence type="ECO:0000256" key="1">
    <source>
        <dbReference type="ARBA" id="ARBA00001946"/>
    </source>
</evidence>
<dbReference type="InterPro" id="IPR011545">
    <property type="entry name" value="DEAD/DEAH_box_helicase_dom"/>
</dbReference>
<dbReference type="Pfam" id="PF00570">
    <property type="entry name" value="HRDC"/>
    <property type="match status" value="1"/>
</dbReference>
<dbReference type="InterPro" id="IPR032284">
    <property type="entry name" value="RecQ_Zn-bd"/>
</dbReference>
<keyword evidence="9" id="KW-0862">Zinc</keyword>
<dbReference type="SMART" id="SM00490">
    <property type="entry name" value="HELICc"/>
    <property type="match status" value="1"/>
</dbReference>
<dbReference type="FunFam" id="3.40.50.300:FF:000296">
    <property type="entry name" value="ATP-dependent DNA helicase RecQ"/>
    <property type="match status" value="1"/>
</dbReference>
<dbReference type="CDD" id="cd17920">
    <property type="entry name" value="DEXHc_RecQ"/>
    <property type="match status" value="1"/>
</dbReference>
<evidence type="ECO:0000256" key="15">
    <source>
        <dbReference type="ARBA" id="ARBA00034617"/>
    </source>
</evidence>
<dbReference type="Pfam" id="PF09382">
    <property type="entry name" value="RQC"/>
    <property type="match status" value="1"/>
</dbReference>
<proteinExistence type="inferred from homology"/>
<dbReference type="InterPro" id="IPR014001">
    <property type="entry name" value="Helicase_ATP-bd"/>
</dbReference>
<evidence type="ECO:0000256" key="10">
    <source>
        <dbReference type="ARBA" id="ARBA00022840"/>
    </source>
</evidence>
<dbReference type="SUPFAM" id="SSF52540">
    <property type="entry name" value="P-loop containing nucleoside triphosphate hydrolases"/>
    <property type="match status" value="1"/>
</dbReference>
<evidence type="ECO:0000256" key="5">
    <source>
        <dbReference type="ARBA" id="ARBA00022741"/>
    </source>
</evidence>
<keyword evidence="21" id="KW-1185">Reference proteome</keyword>
<evidence type="ECO:0000256" key="9">
    <source>
        <dbReference type="ARBA" id="ARBA00022833"/>
    </source>
</evidence>
<organism evidence="20 21">
    <name type="scientific">Lachnoanaerobaculum gingivalis</name>
    <dbReference type="NCBI Taxonomy" id="2490855"/>
    <lineage>
        <taxon>Bacteria</taxon>
        <taxon>Bacillati</taxon>
        <taxon>Bacillota</taxon>
        <taxon>Clostridia</taxon>
        <taxon>Lachnospirales</taxon>
        <taxon>Lachnospiraceae</taxon>
        <taxon>Lachnoanaerobaculum</taxon>
    </lineage>
</organism>
<dbReference type="InterPro" id="IPR036388">
    <property type="entry name" value="WH-like_DNA-bd_sf"/>
</dbReference>
<evidence type="ECO:0000259" key="19">
    <source>
        <dbReference type="PROSITE" id="PS51194"/>
    </source>
</evidence>
<comment type="cofactor">
    <cofactor evidence="1">
        <name>Mg(2+)</name>
        <dbReference type="ChEBI" id="CHEBI:18420"/>
    </cofactor>
</comment>
<accession>A0A3P3QWI8</accession>
<evidence type="ECO:0000256" key="12">
    <source>
        <dbReference type="ARBA" id="ARBA00023172"/>
    </source>
</evidence>
<keyword evidence="6" id="KW-0227">DNA damage</keyword>
<dbReference type="NCBIfam" id="TIGR00614">
    <property type="entry name" value="recQ_fam"/>
    <property type="match status" value="1"/>
</dbReference>
<dbReference type="NCBIfam" id="TIGR01389">
    <property type="entry name" value="recQ"/>
    <property type="match status" value="1"/>
</dbReference>
<dbReference type="InterPro" id="IPR036390">
    <property type="entry name" value="WH_DNA-bd_sf"/>
</dbReference>
<evidence type="ECO:0000256" key="6">
    <source>
        <dbReference type="ARBA" id="ARBA00022763"/>
    </source>
</evidence>
<dbReference type="InterPro" id="IPR044876">
    <property type="entry name" value="HRDC_dom_sf"/>
</dbReference>
<keyword evidence="13" id="KW-0234">DNA repair</keyword>
<dbReference type="InterPro" id="IPR027417">
    <property type="entry name" value="P-loop_NTPase"/>
</dbReference>
<keyword evidence="7 20" id="KW-0378">Hydrolase</keyword>
<comment type="catalytic activity">
    <reaction evidence="15">
        <text>Couples ATP hydrolysis with the unwinding of duplex DNA by translocating in the 3'-5' direction.</text>
        <dbReference type="EC" id="5.6.2.4"/>
    </reaction>
</comment>
<dbReference type="FunFam" id="1.10.150.80:FF:000002">
    <property type="entry name" value="ATP-dependent DNA helicase RecQ"/>
    <property type="match status" value="1"/>
</dbReference>
<comment type="similarity">
    <text evidence="3">Belongs to the helicase family. RecQ subfamily.</text>
</comment>
<reference evidence="20 21" key="1">
    <citation type="submission" date="2018-11" db="EMBL/GenBank/DDBJ databases">
        <title>Genome sequencing of Lachnoanaerobaculum sp. KCOM 2030 (= ChDC B114).</title>
        <authorList>
            <person name="Kook J.-K."/>
            <person name="Park S.-N."/>
            <person name="Lim Y.K."/>
        </authorList>
    </citation>
    <scope>NUCLEOTIDE SEQUENCE [LARGE SCALE GENOMIC DNA]</scope>
    <source>
        <strain evidence="20 21">KCOM 2030</strain>
    </source>
</reference>
<evidence type="ECO:0000259" key="18">
    <source>
        <dbReference type="PROSITE" id="PS51192"/>
    </source>
</evidence>
<dbReference type="InterPro" id="IPR006293">
    <property type="entry name" value="DNA_helicase_ATP-dep_RecQ_bac"/>
</dbReference>